<dbReference type="SUPFAM" id="SSF53335">
    <property type="entry name" value="S-adenosyl-L-methionine-dependent methyltransferases"/>
    <property type="match status" value="1"/>
</dbReference>
<keyword evidence="4" id="KW-1185">Reference proteome</keyword>
<protein>
    <submittedName>
        <fullName evidence="3">S-adenosyl-L-methionine-dependent methyltransferase</fullName>
    </submittedName>
</protein>
<organism evidence="3 4">
    <name type="scientific">Linnemannia elongata AG-77</name>
    <dbReference type="NCBI Taxonomy" id="1314771"/>
    <lineage>
        <taxon>Eukaryota</taxon>
        <taxon>Fungi</taxon>
        <taxon>Fungi incertae sedis</taxon>
        <taxon>Mucoromycota</taxon>
        <taxon>Mortierellomycotina</taxon>
        <taxon>Mortierellomycetes</taxon>
        <taxon>Mortierellales</taxon>
        <taxon>Mortierellaceae</taxon>
        <taxon>Linnemannia</taxon>
    </lineage>
</organism>
<feature type="domain" description="Methyltransferase" evidence="2">
    <location>
        <begin position="151"/>
        <end position="278"/>
    </location>
</feature>
<dbReference type="Gene3D" id="2.20.25.110">
    <property type="entry name" value="S-adenosyl-L-methionine-dependent methyltransferases"/>
    <property type="match status" value="1"/>
</dbReference>
<reference evidence="3 4" key="1">
    <citation type="submission" date="2016-05" db="EMBL/GenBank/DDBJ databases">
        <title>Genome sequencing reveals origins of a unique bacterial endosymbiosis in the earliest lineages of terrestrial Fungi.</title>
        <authorList>
            <consortium name="DOE Joint Genome Institute"/>
            <person name="Uehling J."/>
            <person name="Gryganskyi A."/>
            <person name="Hameed K."/>
            <person name="Tschaplinski T."/>
            <person name="Misztal P."/>
            <person name="Wu S."/>
            <person name="Desiro A."/>
            <person name="Vande Pol N."/>
            <person name="Du Z.-Y."/>
            <person name="Zienkiewicz A."/>
            <person name="Zienkiewicz K."/>
            <person name="Morin E."/>
            <person name="Tisserant E."/>
            <person name="Splivallo R."/>
            <person name="Hainaut M."/>
            <person name="Henrissat B."/>
            <person name="Ohm R."/>
            <person name="Kuo A."/>
            <person name="Yan J."/>
            <person name="Lipzen A."/>
            <person name="Nolan M."/>
            <person name="Labutti K."/>
            <person name="Barry K."/>
            <person name="Goldstein A."/>
            <person name="Labbe J."/>
            <person name="Schadt C."/>
            <person name="Tuskan G."/>
            <person name="Grigoriev I."/>
            <person name="Martin F."/>
            <person name="Vilgalys R."/>
            <person name="Bonito G."/>
        </authorList>
    </citation>
    <scope>NUCLEOTIDE SEQUENCE [LARGE SCALE GENOMIC DNA]</scope>
    <source>
        <strain evidence="3 4">AG-77</strain>
    </source>
</reference>
<evidence type="ECO:0000313" key="3">
    <source>
        <dbReference type="EMBL" id="OAQ35623.1"/>
    </source>
</evidence>
<dbReference type="AlphaFoldDB" id="A0A197KEN0"/>
<feature type="compositionally biased region" description="Polar residues" evidence="1">
    <location>
        <begin position="15"/>
        <end position="24"/>
    </location>
</feature>
<keyword evidence="3" id="KW-0808">Transferase</keyword>
<dbReference type="GO" id="GO:0008168">
    <property type="term" value="F:methyltransferase activity"/>
    <property type="evidence" value="ECO:0007669"/>
    <property type="project" value="UniProtKB-KW"/>
</dbReference>
<dbReference type="Proteomes" id="UP000078512">
    <property type="component" value="Unassembled WGS sequence"/>
</dbReference>
<dbReference type="PANTHER" id="PTHR43591">
    <property type="entry name" value="METHYLTRANSFERASE"/>
    <property type="match status" value="1"/>
</dbReference>
<dbReference type="PANTHER" id="PTHR43591:SF110">
    <property type="entry name" value="RHODANESE DOMAIN-CONTAINING PROTEIN"/>
    <property type="match status" value="1"/>
</dbReference>
<dbReference type="CDD" id="cd02440">
    <property type="entry name" value="AdoMet_MTases"/>
    <property type="match status" value="1"/>
</dbReference>
<dbReference type="GO" id="GO:0032259">
    <property type="term" value="P:methylation"/>
    <property type="evidence" value="ECO:0007669"/>
    <property type="project" value="UniProtKB-KW"/>
</dbReference>
<dbReference type="InterPro" id="IPR029063">
    <property type="entry name" value="SAM-dependent_MTases_sf"/>
</dbReference>
<dbReference type="Pfam" id="PF13847">
    <property type="entry name" value="Methyltransf_31"/>
    <property type="match status" value="1"/>
</dbReference>
<evidence type="ECO:0000259" key="2">
    <source>
        <dbReference type="Pfam" id="PF13847"/>
    </source>
</evidence>
<proteinExistence type="predicted"/>
<keyword evidence="3" id="KW-0489">Methyltransferase</keyword>
<gene>
    <name evidence="3" type="ORF">K457DRAFT_132846</name>
</gene>
<accession>A0A197KEN0</accession>
<evidence type="ECO:0000256" key="1">
    <source>
        <dbReference type="SAM" id="MobiDB-lite"/>
    </source>
</evidence>
<dbReference type="InterPro" id="IPR025714">
    <property type="entry name" value="Methyltranfer_dom"/>
</dbReference>
<feature type="compositionally biased region" description="Low complexity" evidence="1">
    <location>
        <begin position="64"/>
        <end position="81"/>
    </location>
</feature>
<dbReference type="STRING" id="1314771.A0A197KEN0"/>
<sequence>MSASTPTILPFSLDRLTNQQQVDMDSSDKLKFSKQAPGHQHHSHHQIPSALPSPDDSESDEIEGGTSNGTTISTNNTNETICHGRVKNPEAMVSKSWWKTVFSDQLYLQTDGDVVEDPAITLEEVRLLEGITAIRDILQASTDSSASARTIKVLDLCCGQGRHILQLAELYPALELYGHDQSEFLIQLACSRAAAAAASAASIKDDVPLNTSPTTKKKGAQIQFTVGDCRSIPFSDSTFDLVLVMGNSFGYFSNDKDDEILLTQIHRVLHPGGVVVLDITDGAYQRENYSPRGWEWVDDEMLVCRERWLSEDKKRLVCREVVVKTAQGVIRDQFYQERLYDSGEMGEVLRAAGLKRVDQDEVGEEQKCQGQGDHQVLDLEIKTGKEMSQRGEDLGMMDQRKFVVAVKPVL</sequence>
<dbReference type="Gene3D" id="3.40.50.150">
    <property type="entry name" value="Vaccinia Virus protein VP39"/>
    <property type="match status" value="1"/>
</dbReference>
<dbReference type="OrthoDB" id="2013972at2759"/>
<dbReference type="EMBL" id="KV442014">
    <property type="protein sequence ID" value="OAQ35623.1"/>
    <property type="molecule type" value="Genomic_DNA"/>
</dbReference>
<name>A0A197KEN0_9FUNG</name>
<evidence type="ECO:0000313" key="4">
    <source>
        <dbReference type="Proteomes" id="UP000078512"/>
    </source>
</evidence>
<feature type="region of interest" description="Disordered" evidence="1">
    <location>
        <begin position="1"/>
        <end position="81"/>
    </location>
</feature>